<dbReference type="SUPFAM" id="SSF55729">
    <property type="entry name" value="Acyl-CoA N-acyltransferases (Nat)"/>
    <property type="match status" value="1"/>
</dbReference>
<dbReference type="PANTHER" id="PTHR43617:SF38">
    <property type="entry name" value="N-ACETYLTRANSFERASE DOMAIN-CONTAINING PROTEIN"/>
    <property type="match status" value="1"/>
</dbReference>
<dbReference type="AlphaFoldDB" id="A0A2T4T0Z0"/>
<organism evidence="2 3">
    <name type="scientific">Staphylococcus gallinarum</name>
    <dbReference type="NCBI Taxonomy" id="1293"/>
    <lineage>
        <taxon>Bacteria</taxon>
        <taxon>Bacillati</taxon>
        <taxon>Bacillota</taxon>
        <taxon>Bacilli</taxon>
        <taxon>Bacillales</taxon>
        <taxon>Staphylococcaceae</taxon>
        <taxon>Staphylococcus</taxon>
    </lineage>
</organism>
<evidence type="ECO:0000313" key="2">
    <source>
        <dbReference type="EMBL" id="RIL43890.1"/>
    </source>
</evidence>
<dbReference type="RefSeq" id="WP_107526612.1">
    <property type="nucleotide sequence ID" value="NZ_JAIBNU010000003.1"/>
</dbReference>
<dbReference type="Gene3D" id="3.40.630.30">
    <property type="match status" value="1"/>
</dbReference>
<evidence type="ECO:0000259" key="1">
    <source>
        <dbReference type="PROSITE" id="PS51186"/>
    </source>
</evidence>
<dbReference type="PANTHER" id="PTHR43617">
    <property type="entry name" value="L-AMINO ACID N-ACETYLTRANSFERASE"/>
    <property type="match status" value="1"/>
</dbReference>
<proteinExistence type="predicted"/>
<keyword evidence="2" id="KW-0808">Transferase</keyword>
<feature type="domain" description="N-acetyltransferase" evidence="1">
    <location>
        <begin position="3"/>
        <end position="158"/>
    </location>
</feature>
<dbReference type="PROSITE" id="PS51186">
    <property type="entry name" value="GNAT"/>
    <property type="match status" value="1"/>
</dbReference>
<dbReference type="GO" id="GO:0016747">
    <property type="term" value="F:acyltransferase activity, transferring groups other than amino-acyl groups"/>
    <property type="evidence" value="ECO:0007669"/>
    <property type="project" value="InterPro"/>
</dbReference>
<dbReference type="Proteomes" id="UP000283576">
    <property type="component" value="Unassembled WGS sequence"/>
</dbReference>
<dbReference type="InterPro" id="IPR016181">
    <property type="entry name" value="Acyl_CoA_acyltransferase"/>
</dbReference>
<dbReference type="CDD" id="cd04301">
    <property type="entry name" value="NAT_SF"/>
    <property type="match status" value="1"/>
</dbReference>
<protein>
    <submittedName>
        <fullName evidence="2">GNAT family N-acetyltransferase</fullName>
    </submittedName>
</protein>
<evidence type="ECO:0000313" key="3">
    <source>
        <dbReference type="Proteomes" id="UP000283576"/>
    </source>
</evidence>
<dbReference type="Pfam" id="PF00583">
    <property type="entry name" value="Acetyltransf_1"/>
    <property type="match status" value="1"/>
</dbReference>
<gene>
    <name evidence="2" type="ORF">BUZ01_04485</name>
</gene>
<sequence length="166" mass="19524">MEFTIRPLTEADKHGKAIVHYESWMETYNDISVNDYLENLDKEQFIKKSSLHDAPTLVAIVDNEVVGFISYGKVKHPTSTDDWSEIYALYLLEDYQHHMIGFALTQRALELSFPDNVTLWVVEENDNAIQFYEQIGFKQTDARQPVYFGKMYNEIQMTYIRQDHDN</sequence>
<reference evidence="2 3" key="1">
    <citation type="journal article" date="2016" name="Front. Microbiol.">
        <title>Comprehensive Phylogenetic Analysis of Bovine Non-aureus Staphylococci Species Based on Whole-Genome Sequencing.</title>
        <authorList>
            <person name="Naushad S."/>
            <person name="Barkema H.W."/>
            <person name="Luby C."/>
            <person name="Condas L.A."/>
            <person name="Nobrega D.B."/>
            <person name="Carson D.A."/>
            <person name="De Buck J."/>
        </authorList>
    </citation>
    <scope>NUCLEOTIDE SEQUENCE [LARGE SCALE GENOMIC DNA]</scope>
    <source>
        <strain evidence="2 3">SNUC 1388</strain>
    </source>
</reference>
<accession>A0A2T4T0Z0</accession>
<dbReference type="InterPro" id="IPR000182">
    <property type="entry name" value="GNAT_dom"/>
</dbReference>
<dbReference type="EMBL" id="QXRZ01000002">
    <property type="protein sequence ID" value="RIL43890.1"/>
    <property type="molecule type" value="Genomic_DNA"/>
</dbReference>
<dbReference type="InterPro" id="IPR050276">
    <property type="entry name" value="MshD_Acetyltransferase"/>
</dbReference>
<comment type="caution">
    <text evidence="2">The sequence shown here is derived from an EMBL/GenBank/DDBJ whole genome shotgun (WGS) entry which is preliminary data.</text>
</comment>
<name>A0A2T4T0Z0_STAGA</name>